<feature type="coiled-coil region" evidence="7">
    <location>
        <begin position="222"/>
        <end position="256"/>
    </location>
</feature>
<evidence type="ECO:0000313" key="12">
    <source>
        <dbReference type="Ensembl" id="ENSACLP00000033483.1"/>
    </source>
</evidence>
<dbReference type="SMART" id="SM00184">
    <property type="entry name" value="RING"/>
    <property type="match status" value="1"/>
</dbReference>
<dbReference type="InterPro" id="IPR013083">
    <property type="entry name" value="Znf_RING/FYVE/PHD"/>
</dbReference>
<evidence type="ECO:0000256" key="7">
    <source>
        <dbReference type="SAM" id="Coils"/>
    </source>
</evidence>
<dbReference type="Gene3D" id="3.30.40.10">
    <property type="entry name" value="Zinc/RING finger domain, C3HC4 (zinc finger)"/>
    <property type="match status" value="1"/>
</dbReference>
<keyword evidence="2" id="KW-0479">Metal-binding</keyword>
<sequence>MAERNIPAKMNHLCCQICRNLLRNPVMIPCGHNFCMRCIQDQWDCDQLRNSLCRCPECKYEFPSRPQLIKNTTLAEVVRETEMSCNKEQQSSEGNRKVLKRPRSCAETSESTLCGKHNKPLEVYCCTDKQIICAQCASAEHGGHRIGLVKEERRRKEKELKDMQTKFKQTLQKQERKREMMGEMLGQIQDEARKTEAFCESVIVGAIDSLQKHYLSVKEVIAAQEEAAAAQVRISLKSLEEEVKQMKERDAKLDHLAQTESHIRFLQKWPSLKLLCDPSFQELSEDPLLHFELTKRAVEHLGKQLEGFCDKEFASICNTADGEEQQESASEMEEDDVQRRSEASVSQLHASRPLAKQKVEPKTREEFLQYACKLSLDPTTAHEDLVILKGGKMVKLCNERSKNPSVRNPERFIHRRQVLCREGLQADCYYEVEVKGDKAEIALTYKGINRKSRTTLSAFGANANSWSLDLSKHYSVSHNSDSIQLTTPPRHHRVGIYLKFQTGTLSFYEVSDSMNFLYKVEAEFREPLYPGFWLGEKCCIRICDLRQSQL</sequence>
<evidence type="ECO:0000313" key="13">
    <source>
        <dbReference type="Proteomes" id="UP000265100"/>
    </source>
</evidence>
<reference evidence="12" key="3">
    <citation type="submission" date="2025-09" db="UniProtKB">
        <authorList>
            <consortium name="Ensembl"/>
        </authorList>
    </citation>
    <scope>IDENTIFICATION</scope>
</reference>
<accession>A0A3P8QVB6</accession>
<feature type="domain" description="B box-type" evidence="10">
    <location>
        <begin position="109"/>
        <end position="149"/>
    </location>
</feature>
<dbReference type="GeneID" id="113022488"/>
<feature type="compositionally biased region" description="Acidic residues" evidence="8">
    <location>
        <begin position="321"/>
        <end position="336"/>
    </location>
</feature>
<dbReference type="InterPro" id="IPR006574">
    <property type="entry name" value="PRY"/>
</dbReference>
<evidence type="ECO:0008006" key="14">
    <source>
        <dbReference type="Google" id="ProtNLM"/>
    </source>
</evidence>
<dbReference type="InterPro" id="IPR003879">
    <property type="entry name" value="Butyrophylin_SPRY"/>
</dbReference>
<keyword evidence="4" id="KW-0862">Zinc</keyword>
<dbReference type="GO" id="GO:0008270">
    <property type="term" value="F:zinc ion binding"/>
    <property type="evidence" value="ECO:0007669"/>
    <property type="project" value="UniProtKB-KW"/>
</dbReference>
<dbReference type="CDD" id="cd19769">
    <property type="entry name" value="Bbox2_TRIM16-like"/>
    <property type="match status" value="1"/>
</dbReference>
<dbReference type="InterPro" id="IPR003877">
    <property type="entry name" value="SPRY_dom"/>
</dbReference>
<dbReference type="STRING" id="8154.ENSACLP00000033483"/>
<dbReference type="SUPFAM" id="SSF57850">
    <property type="entry name" value="RING/U-box"/>
    <property type="match status" value="1"/>
</dbReference>
<proteinExistence type="predicted"/>
<dbReference type="PRINTS" id="PR01407">
    <property type="entry name" value="BUTYPHLNCDUF"/>
</dbReference>
<dbReference type="Proteomes" id="UP000265100">
    <property type="component" value="Chromosome 5"/>
</dbReference>
<dbReference type="Gene3D" id="2.60.120.920">
    <property type="match status" value="1"/>
</dbReference>
<evidence type="ECO:0000259" key="10">
    <source>
        <dbReference type="PROSITE" id="PS50119"/>
    </source>
</evidence>
<dbReference type="Pfam" id="PF00622">
    <property type="entry name" value="SPRY"/>
    <property type="match status" value="1"/>
</dbReference>
<evidence type="ECO:0000256" key="6">
    <source>
        <dbReference type="PROSITE-ProRule" id="PRU00024"/>
    </source>
</evidence>
<dbReference type="AlphaFoldDB" id="A0A3P8QVB6"/>
<evidence type="ECO:0000256" key="4">
    <source>
        <dbReference type="ARBA" id="ARBA00022833"/>
    </source>
</evidence>
<dbReference type="InterPro" id="IPR001870">
    <property type="entry name" value="B30.2/SPRY"/>
</dbReference>
<evidence type="ECO:0000256" key="2">
    <source>
        <dbReference type="ARBA" id="ARBA00022723"/>
    </source>
</evidence>
<dbReference type="PANTHER" id="PTHR25465:SF14">
    <property type="entry name" value="E3 UBIQUITIN-PROTEIN LIGASE TRIM65"/>
    <property type="match status" value="1"/>
</dbReference>
<dbReference type="GO" id="GO:0005737">
    <property type="term" value="C:cytoplasm"/>
    <property type="evidence" value="ECO:0007669"/>
    <property type="project" value="UniProtKB-ARBA"/>
</dbReference>
<dbReference type="CDD" id="cd16040">
    <property type="entry name" value="SPRY_PRY_SNTX"/>
    <property type="match status" value="1"/>
</dbReference>
<dbReference type="Pfam" id="PF25600">
    <property type="entry name" value="TRIM_CC"/>
    <property type="match status" value="1"/>
</dbReference>
<dbReference type="PROSITE" id="PS50089">
    <property type="entry name" value="ZF_RING_2"/>
    <property type="match status" value="1"/>
</dbReference>
<evidence type="ECO:0000256" key="3">
    <source>
        <dbReference type="ARBA" id="ARBA00022771"/>
    </source>
</evidence>
<dbReference type="OMA" id="DSMKFLY"/>
<evidence type="ECO:0000259" key="9">
    <source>
        <dbReference type="PROSITE" id="PS50089"/>
    </source>
</evidence>
<evidence type="ECO:0000256" key="5">
    <source>
        <dbReference type="ARBA" id="ARBA00022859"/>
    </source>
</evidence>
<dbReference type="InterPro" id="IPR051051">
    <property type="entry name" value="E3_ubiq-ligase_TRIM/RNF"/>
</dbReference>
<feature type="domain" description="B30.2/SPRY" evidence="11">
    <location>
        <begin position="354"/>
        <end position="550"/>
    </location>
</feature>
<dbReference type="SMART" id="SM00336">
    <property type="entry name" value="BBOX"/>
    <property type="match status" value="1"/>
</dbReference>
<feature type="region of interest" description="Disordered" evidence="8">
    <location>
        <begin position="320"/>
        <end position="356"/>
    </location>
</feature>
<keyword evidence="7" id="KW-0175">Coiled coil</keyword>
<reference evidence="12" key="2">
    <citation type="submission" date="2025-08" db="UniProtKB">
        <authorList>
            <consortium name="Ensembl"/>
        </authorList>
    </citation>
    <scope>IDENTIFICATION</scope>
</reference>
<keyword evidence="5" id="KW-0391">Immunity</keyword>
<dbReference type="PROSITE" id="PS50188">
    <property type="entry name" value="B302_SPRY"/>
    <property type="match status" value="1"/>
</dbReference>
<dbReference type="SMART" id="SM00449">
    <property type="entry name" value="SPRY"/>
    <property type="match status" value="1"/>
</dbReference>
<dbReference type="Bgee" id="ENSACLG00000022711">
    <property type="expression patterns" value="Expressed in anal fin and 3 other cell types or tissues"/>
</dbReference>
<keyword evidence="1" id="KW-0399">Innate immunity</keyword>
<evidence type="ECO:0000259" key="11">
    <source>
        <dbReference type="PROSITE" id="PS50188"/>
    </source>
</evidence>
<dbReference type="Gene3D" id="3.30.160.60">
    <property type="entry name" value="Classic Zinc Finger"/>
    <property type="match status" value="1"/>
</dbReference>
<dbReference type="Pfam" id="PF15227">
    <property type="entry name" value="zf-C3HC4_4"/>
    <property type="match status" value="1"/>
</dbReference>
<evidence type="ECO:0000256" key="1">
    <source>
        <dbReference type="ARBA" id="ARBA00022588"/>
    </source>
</evidence>
<dbReference type="SUPFAM" id="SSF57845">
    <property type="entry name" value="B-box zinc-binding domain"/>
    <property type="match status" value="1"/>
</dbReference>
<feature type="coiled-coil region" evidence="7">
    <location>
        <begin position="146"/>
        <end position="173"/>
    </location>
</feature>
<reference evidence="12" key="1">
    <citation type="submission" date="2018-05" db="EMBL/GenBank/DDBJ databases">
        <authorList>
            <person name="Datahose"/>
        </authorList>
    </citation>
    <scope>NUCLEOTIDE SEQUENCE</scope>
</reference>
<dbReference type="SMART" id="SM00589">
    <property type="entry name" value="PRY"/>
    <property type="match status" value="1"/>
</dbReference>
<dbReference type="PANTHER" id="PTHR25465">
    <property type="entry name" value="B-BOX DOMAIN CONTAINING"/>
    <property type="match status" value="1"/>
</dbReference>
<dbReference type="Pfam" id="PF13765">
    <property type="entry name" value="PRY"/>
    <property type="match status" value="1"/>
</dbReference>
<dbReference type="InterPro" id="IPR013320">
    <property type="entry name" value="ConA-like_dom_sf"/>
</dbReference>
<dbReference type="PROSITE" id="PS50119">
    <property type="entry name" value="ZF_BBOX"/>
    <property type="match status" value="1"/>
</dbReference>
<dbReference type="PROSITE" id="PS00518">
    <property type="entry name" value="ZF_RING_1"/>
    <property type="match status" value="1"/>
</dbReference>
<organism evidence="12 13">
    <name type="scientific">Astatotilapia calliptera</name>
    <name type="common">Eastern happy</name>
    <name type="synonym">Chromis callipterus</name>
    <dbReference type="NCBI Taxonomy" id="8154"/>
    <lineage>
        <taxon>Eukaryota</taxon>
        <taxon>Metazoa</taxon>
        <taxon>Chordata</taxon>
        <taxon>Craniata</taxon>
        <taxon>Vertebrata</taxon>
        <taxon>Euteleostomi</taxon>
        <taxon>Actinopterygii</taxon>
        <taxon>Neopterygii</taxon>
        <taxon>Teleostei</taxon>
        <taxon>Neoteleostei</taxon>
        <taxon>Acanthomorphata</taxon>
        <taxon>Ovalentaria</taxon>
        <taxon>Cichlomorphae</taxon>
        <taxon>Cichliformes</taxon>
        <taxon>Cichlidae</taxon>
        <taxon>African cichlids</taxon>
        <taxon>Pseudocrenilabrinae</taxon>
        <taxon>Haplochromini</taxon>
        <taxon>Astatotilapia</taxon>
    </lineage>
</organism>
<keyword evidence="3 6" id="KW-0863">Zinc-finger</keyword>
<keyword evidence="13" id="KW-1185">Reference proteome</keyword>
<dbReference type="Ensembl" id="ENSACLT00000034281.2">
    <property type="protein sequence ID" value="ENSACLP00000033483.1"/>
    <property type="gene ID" value="ENSACLG00000022711.2"/>
</dbReference>
<name>A0A3P8QVB6_ASTCA</name>
<dbReference type="InterPro" id="IPR043136">
    <property type="entry name" value="B30.2/SPRY_sf"/>
</dbReference>
<dbReference type="GeneTree" id="ENSGT01150000286899"/>
<feature type="domain" description="RING-type" evidence="9">
    <location>
        <begin position="15"/>
        <end position="59"/>
    </location>
</feature>
<dbReference type="OrthoDB" id="426657at2759"/>
<dbReference type="RefSeq" id="XP_026023724.1">
    <property type="nucleotide sequence ID" value="XM_026167939.1"/>
</dbReference>
<dbReference type="InterPro" id="IPR017907">
    <property type="entry name" value="Znf_RING_CS"/>
</dbReference>
<dbReference type="InterPro" id="IPR000315">
    <property type="entry name" value="Znf_B-box"/>
</dbReference>
<dbReference type="InterPro" id="IPR058030">
    <property type="entry name" value="TRIM8/14/16/25/29/45/65_CC"/>
</dbReference>
<dbReference type="GO" id="GO:0045087">
    <property type="term" value="P:innate immune response"/>
    <property type="evidence" value="ECO:0007669"/>
    <property type="project" value="UniProtKB-KW"/>
</dbReference>
<dbReference type="InterPro" id="IPR001841">
    <property type="entry name" value="Znf_RING"/>
</dbReference>
<dbReference type="SUPFAM" id="SSF49899">
    <property type="entry name" value="Concanavalin A-like lectins/glucanases"/>
    <property type="match status" value="1"/>
</dbReference>
<evidence type="ECO:0000256" key="8">
    <source>
        <dbReference type="SAM" id="MobiDB-lite"/>
    </source>
</evidence>
<protein>
    <recommendedName>
        <fullName evidence="14">Tripartite motif containing 16</fullName>
    </recommendedName>
</protein>
<dbReference type="Pfam" id="PF00643">
    <property type="entry name" value="zf-B_box"/>
    <property type="match status" value="1"/>
</dbReference>